<reference evidence="3 4" key="1">
    <citation type="submission" date="2019-05" db="EMBL/GenBank/DDBJ databases">
        <title>Verrucobacter flavum gen. nov., sp. nov. a new member of the family Verrucomicrobiaceae.</title>
        <authorList>
            <person name="Szuroczki S."/>
            <person name="Abbaszade G."/>
            <person name="Szabo A."/>
            <person name="Felfoldi T."/>
            <person name="Schumann P."/>
            <person name="Boka K."/>
            <person name="Keki Z."/>
            <person name="Toumi M."/>
            <person name="Toth E."/>
        </authorList>
    </citation>
    <scope>NUCLEOTIDE SEQUENCE [LARGE SCALE GENOMIC DNA]</scope>
    <source>
        <strain evidence="3 4">MG-N-17</strain>
    </source>
</reference>
<keyword evidence="4" id="KW-1185">Reference proteome</keyword>
<keyword evidence="2" id="KW-0802">TPR repeat</keyword>
<organism evidence="3 4">
    <name type="scientific">Phragmitibacter flavus</name>
    <dbReference type="NCBI Taxonomy" id="2576071"/>
    <lineage>
        <taxon>Bacteria</taxon>
        <taxon>Pseudomonadati</taxon>
        <taxon>Verrucomicrobiota</taxon>
        <taxon>Verrucomicrobiia</taxon>
        <taxon>Verrucomicrobiales</taxon>
        <taxon>Verrucomicrobiaceae</taxon>
        <taxon>Phragmitibacter</taxon>
    </lineage>
</organism>
<evidence type="ECO:0000256" key="2">
    <source>
        <dbReference type="ARBA" id="ARBA00022803"/>
    </source>
</evidence>
<accession>A0A5R8KEB6</accession>
<name>A0A5R8KEB6_9BACT</name>
<keyword evidence="1" id="KW-0677">Repeat</keyword>
<dbReference type="OrthoDB" id="178271at2"/>
<dbReference type="Gene3D" id="1.25.40.10">
    <property type="entry name" value="Tetratricopeptide repeat domain"/>
    <property type="match status" value="4"/>
</dbReference>
<dbReference type="PANTHER" id="PTHR45586">
    <property type="entry name" value="TPR REPEAT-CONTAINING PROTEIN PA4667"/>
    <property type="match status" value="1"/>
</dbReference>
<evidence type="ECO:0000313" key="3">
    <source>
        <dbReference type="EMBL" id="TLD70646.1"/>
    </source>
</evidence>
<dbReference type="SUPFAM" id="SSF48452">
    <property type="entry name" value="TPR-like"/>
    <property type="match status" value="2"/>
</dbReference>
<sequence>MLFLGRKFDGFNGTLVAWSWGVLGWMMMAAGTQALVDRPEYQSALRASAEGQHEVAAVRFERLWNEKGMTGKAKVKMAERLVDAWLRSGQGDRALSFLEETGEKNWTEWGFYRGQALLLVRRFRDAELQLKAYLESGGKHAELARMAMAKSTIAQGRENPGRRELQDLMSSKDAGMARRAWLLWNESDIVAGRAANVLKRLEGENEDEDREVLFLRGCAWMQTGETRRALSVLRSLAKEGAKSGINKRLRDSAQVRMAEAFVLLGNPQEAERTMLRFLNEDAESDAHEPAFAVLDGVRMPESEATLTLPAYERWSKNEQVRSRHALALYYLALNRMEGKRHQEAMELLEEFFRRYPLHERANEALRLLMGVHGTLRNDARVLELANEWRRRYGTGGEDMVDYLAAMVFFERQEFPEAMELFERASNTAHELTLGVLALYNKAVCATRMGQEQVYRQCMAELSKPESVLPESNARNMMNVPRDQAAHLLIERGLALAAQRDVAAETTLQEFIGKYPQHPRLAEAHLALAEFCLLSVPTRARTARTALDAAQKISPLPEVMLEALEYARLWLCEAEGNLAELAEVGNAYLKNWPKSTRRDEVRMKMAQAFYRLEDFAKAEAEFELVEQETPGSPFAEVALFFAGKSAMNLPTEGAERALTLWAQVVEMKGPLAREAQRQQAAAKRRQGKESEALPVIDNLLLVKDLPVEERHSLLLERGELLELLGRTDAKRLEEAQQVFEGVAEDVAAKRETRCRAWVMLARCYRQAGRNAEALEAYYKVVEACLDSVQADAMNPLEYQWFYRAGFAALDLMEEGRQWQAAADLADRMVAVGGERATEAESRATRIRLEHFLWEEK</sequence>
<evidence type="ECO:0000256" key="1">
    <source>
        <dbReference type="ARBA" id="ARBA00022737"/>
    </source>
</evidence>
<dbReference type="InterPro" id="IPR051012">
    <property type="entry name" value="CellSynth/LPSAsmb/PSIAsmb"/>
</dbReference>
<dbReference type="Pfam" id="PF13174">
    <property type="entry name" value="TPR_6"/>
    <property type="match status" value="2"/>
</dbReference>
<dbReference type="EMBL" id="VAUV01000007">
    <property type="protein sequence ID" value="TLD70646.1"/>
    <property type="molecule type" value="Genomic_DNA"/>
</dbReference>
<dbReference type="AlphaFoldDB" id="A0A5R8KEB6"/>
<protein>
    <submittedName>
        <fullName evidence="3">Tetratricopeptide repeat protein</fullName>
    </submittedName>
</protein>
<dbReference type="InterPro" id="IPR019734">
    <property type="entry name" value="TPR_rpt"/>
</dbReference>
<dbReference type="InterPro" id="IPR011990">
    <property type="entry name" value="TPR-like_helical_dom_sf"/>
</dbReference>
<proteinExistence type="predicted"/>
<comment type="caution">
    <text evidence="3">The sequence shown here is derived from an EMBL/GenBank/DDBJ whole genome shotgun (WGS) entry which is preliminary data.</text>
</comment>
<gene>
    <name evidence="3" type="ORF">FEM03_10020</name>
</gene>
<dbReference type="PANTHER" id="PTHR45586:SF1">
    <property type="entry name" value="LIPOPOLYSACCHARIDE ASSEMBLY PROTEIN B"/>
    <property type="match status" value="1"/>
</dbReference>
<dbReference type="Proteomes" id="UP000306196">
    <property type="component" value="Unassembled WGS sequence"/>
</dbReference>
<evidence type="ECO:0000313" key="4">
    <source>
        <dbReference type="Proteomes" id="UP000306196"/>
    </source>
</evidence>